<keyword evidence="3" id="KW-1185">Reference proteome</keyword>
<evidence type="ECO:0000256" key="1">
    <source>
        <dbReference type="SAM" id="MobiDB-lite"/>
    </source>
</evidence>
<dbReference type="Proteomes" id="UP001165080">
    <property type="component" value="Unassembled WGS sequence"/>
</dbReference>
<comment type="caution">
    <text evidence="2">The sequence shown here is derived from an EMBL/GenBank/DDBJ whole genome shotgun (WGS) entry which is preliminary data.</text>
</comment>
<evidence type="ECO:0000313" key="3">
    <source>
        <dbReference type="Proteomes" id="UP001165080"/>
    </source>
</evidence>
<reference evidence="2 3" key="1">
    <citation type="journal article" date="2023" name="Commun. Biol.">
        <title>Reorganization of the ancestral sex-determining regions during the evolution of trioecy in Pleodorina starrii.</title>
        <authorList>
            <person name="Takahashi K."/>
            <person name="Suzuki S."/>
            <person name="Kawai-Toyooka H."/>
            <person name="Yamamoto K."/>
            <person name="Hamaji T."/>
            <person name="Ootsuki R."/>
            <person name="Yamaguchi H."/>
            <person name="Kawachi M."/>
            <person name="Higashiyama T."/>
            <person name="Nozaki H."/>
        </authorList>
    </citation>
    <scope>NUCLEOTIDE SEQUENCE [LARGE SCALE GENOMIC DNA]</scope>
    <source>
        <strain evidence="2 3">NIES-4479</strain>
    </source>
</reference>
<protein>
    <submittedName>
        <fullName evidence="2">Uncharacterized protein</fullName>
    </submittedName>
</protein>
<feature type="region of interest" description="Disordered" evidence="1">
    <location>
        <begin position="37"/>
        <end position="57"/>
    </location>
</feature>
<organism evidence="2 3">
    <name type="scientific">Pleodorina starrii</name>
    <dbReference type="NCBI Taxonomy" id="330485"/>
    <lineage>
        <taxon>Eukaryota</taxon>
        <taxon>Viridiplantae</taxon>
        <taxon>Chlorophyta</taxon>
        <taxon>core chlorophytes</taxon>
        <taxon>Chlorophyceae</taxon>
        <taxon>CS clade</taxon>
        <taxon>Chlamydomonadales</taxon>
        <taxon>Volvocaceae</taxon>
        <taxon>Pleodorina</taxon>
    </lineage>
</organism>
<evidence type="ECO:0000313" key="2">
    <source>
        <dbReference type="EMBL" id="GLC53746.1"/>
    </source>
</evidence>
<dbReference type="AlphaFoldDB" id="A0A9W6F2Y8"/>
<proteinExistence type="predicted"/>
<sequence length="186" mass="19190">MSEDAGSAERAARCYRAAAEDEMLAALKHETVVRTISYKEDTGGQDPPRNSPPSLAAGAFGKYASAVAAERHMSPVAVMGSVGVPDSRDALPSEEELAQRLAQEAEAAYTAAKTAGGGMVGRSGVASKLQSAADKFARMVALDKAPAEAAVAAPQPDAARRVVAKEAALHEAAAAETLAEARRKEE</sequence>
<accession>A0A9W6F2Y8</accession>
<name>A0A9W6F2Y8_9CHLO</name>
<dbReference type="EMBL" id="BRXU01000008">
    <property type="protein sequence ID" value="GLC53746.1"/>
    <property type="molecule type" value="Genomic_DNA"/>
</dbReference>
<dbReference type="OrthoDB" id="541595at2759"/>
<gene>
    <name evidence="2" type="primary">PLEST006426</name>
    <name evidence="2" type="ORF">PLESTB_000782800</name>
</gene>